<organism evidence="1 2">
    <name type="scientific">Splendidivirga corallicola</name>
    <dbReference type="NCBI Taxonomy" id="3051826"/>
    <lineage>
        <taxon>Bacteria</taxon>
        <taxon>Pseudomonadati</taxon>
        <taxon>Bacteroidota</taxon>
        <taxon>Cytophagia</taxon>
        <taxon>Cytophagales</taxon>
        <taxon>Splendidivirgaceae</taxon>
        <taxon>Splendidivirga</taxon>
    </lineage>
</organism>
<reference evidence="1" key="1">
    <citation type="submission" date="2023-06" db="EMBL/GenBank/DDBJ databases">
        <title>Genomic of Parafulvivirga corallium.</title>
        <authorList>
            <person name="Wang G."/>
        </authorList>
    </citation>
    <scope>NUCLEOTIDE SEQUENCE</scope>
    <source>
        <strain evidence="1">BMA10</strain>
    </source>
</reference>
<sequence>MYIENNIKYLFALSLLMACFISCQQNIKIVGFEHEKWKNDKQACLSVRKAIFPELMKNKDLLKGYDEKAIAAYLGKPDETELYSRNQKFFIYYIEPAKQCTDPNNSERPKSLFIRFSALNVSNEIFVKGE</sequence>
<dbReference type="Proteomes" id="UP001172082">
    <property type="component" value="Unassembled WGS sequence"/>
</dbReference>
<evidence type="ECO:0000313" key="1">
    <source>
        <dbReference type="EMBL" id="MDN5203624.1"/>
    </source>
</evidence>
<evidence type="ECO:0008006" key="3">
    <source>
        <dbReference type="Google" id="ProtNLM"/>
    </source>
</evidence>
<name>A0ABT8KTV8_9BACT</name>
<keyword evidence="2" id="KW-1185">Reference proteome</keyword>
<evidence type="ECO:0000313" key="2">
    <source>
        <dbReference type="Proteomes" id="UP001172082"/>
    </source>
</evidence>
<proteinExistence type="predicted"/>
<accession>A0ABT8KTV8</accession>
<comment type="caution">
    <text evidence="1">The sequence shown here is derived from an EMBL/GenBank/DDBJ whole genome shotgun (WGS) entry which is preliminary data.</text>
</comment>
<protein>
    <recommendedName>
        <fullName evidence="3">Lipoprotein</fullName>
    </recommendedName>
</protein>
<dbReference type="EMBL" id="JAUJEA010000008">
    <property type="protein sequence ID" value="MDN5203624.1"/>
    <property type="molecule type" value="Genomic_DNA"/>
</dbReference>
<dbReference type="RefSeq" id="WP_346753647.1">
    <property type="nucleotide sequence ID" value="NZ_JAUJEA010000008.1"/>
</dbReference>
<gene>
    <name evidence="1" type="ORF">QQ008_19705</name>
</gene>